<dbReference type="GO" id="GO:0016740">
    <property type="term" value="F:transferase activity"/>
    <property type="evidence" value="ECO:0007669"/>
    <property type="project" value="UniProtKB-KW"/>
</dbReference>
<dbReference type="RefSeq" id="WP_266342493.1">
    <property type="nucleotide sequence ID" value="NZ_JAPKNH010000002.1"/>
</dbReference>
<reference evidence="2" key="1">
    <citation type="journal article" date="2019" name="Int. J. Syst. Evol. Microbiol.">
        <title>The Global Catalogue of Microorganisms (GCM) 10K type strain sequencing project: providing services to taxonomists for standard genome sequencing and annotation.</title>
        <authorList>
            <consortium name="The Broad Institute Genomics Platform"/>
            <consortium name="The Broad Institute Genome Sequencing Center for Infectious Disease"/>
            <person name="Wu L."/>
            <person name="Ma J."/>
        </authorList>
    </citation>
    <scope>NUCLEOTIDE SEQUENCE [LARGE SCALE GENOMIC DNA]</scope>
    <source>
        <strain evidence="2">KACC 12633</strain>
    </source>
</reference>
<dbReference type="PANTHER" id="PTHR48228:SF5">
    <property type="entry name" value="ALPHA-METHYLACYL-COA RACEMASE"/>
    <property type="match status" value="1"/>
</dbReference>
<dbReference type="InterPro" id="IPR003673">
    <property type="entry name" value="CoA-Trfase_fam_III"/>
</dbReference>
<dbReference type="Gene3D" id="3.30.1540.10">
    <property type="entry name" value="formyl-coa transferase, domain 3"/>
    <property type="match status" value="1"/>
</dbReference>
<dbReference type="InterPro" id="IPR050509">
    <property type="entry name" value="CoA-transferase_III"/>
</dbReference>
<name>A0ABW0PPS4_9HYPH</name>
<organism evidence="1 2">
    <name type="scientific">Kaistia terrae</name>
    <dbReference type="NCBI Taxonomy" id="537017"/>
    <lineage>
        <taxon>Bacteria</taxon>
        <taxon>Pseudomonadati</taxon>
        <taxon>Pseudomonadota</taxon>
        <taxon>Alphaproteobacteria</taxon>
        <taxon>Hyphomicrobiales</taxon>
        <taxon>Kaistiaceae</taxon>
        <taxon>Kaistia</taxon>
    </lineage>
</organism>
<dbReference type="InterPro" id="IPR023606">
    <property type="entry name" value="CoA-Trfase_III_dom_1_sf"/>
</dbReference>
<dbReference type="Proteomes" id="UP001596150">
    <property type="component" value="Unassembled WGS sequence"/>
</dbReference>
<evidence type="ECO:0000313" key="1">
    <source>
        <dbReference type="EMBL" id="MFC5514458.1"/>
    </source>
</evidence>
<keyword evidence="1" id="KW-0808">Transferase</keyword>
<evidence type="ECO:0000313" key="2">
    <source>
        <dbReference type="Proteomes" id="UP001596150"/>
    </source>
</evidence>
<dbReference type="EMBL" id="JBHSML010000002">
    <property type="protein sequence ID" value="MFC5514458.1"/>
    <property type="molecule type" value="Genomic_DNA"/>
</dbReference>
<comment type="caution">
    <text evidence="1">The sequence shown here is derived from an EMBL/GenBank/DDBJ whole genome shotgun (WGS) entry which is preliminary data.</text>
</comment>
<protein>
    <submittedName>
        <fullName evidence="1">CaiB/BaiF CoA transferase family protein</fullName>
    </submittedName>
</protein>
<dbReference type="Pfam" id="PF02515">
    <property type="entry name" value="CoA_transf_3"/>
    <property type="match status" value="1"/>
</dbReference>
<dbReference type="SUPFAM" id="SSF89796">
    <property type="entry name" value="CoA-transferase family III (CaiB/BaiF)"/>
    <property type="match status" value="1"/>
</dbReference>
<dbReference type="Gene3D" id="3.40.50.10540">
    <property type="entry name" value="Crotonobetainyl-coa:carnitine coa-transferase, domain 1"/>
    <property type="match status" value="1"/>
</dbReference>
<dbReference type="InterPro" id="IPR044855">
    <property type="entry name" value="CoA-Trfase_III_dom3_sf"/>
</dbReference>
<accession>A0ABW0PPS4</accession>
<proteinExistence type="predicted"/>
<sequence>MKLEGLRVLDLSLFLPGPMLTQTMADHGAEVIKIEPPGEGEPVRNVGYRTADDVSVWFRNTHRGKKSVVLDFKSPAGVAAFLKLCETADVVVEAFRPGVVDRLGVGYEAAAKVNPRIVYASISAFGQTGPESRRPAHDIAIEALAGVVSLNLGSDGKPTNPHMPVADMAGSMTALAGILMALLRREKTGRGDYLDISMQDSTMAWLPNVTGPVFAEDRAPRVKEERSFGGYSFFSVYETADWRHVVLGGVEHKFVRNLLNALERPDLIPVAEGPPGPTQEPVKEFLRATFRTKTRTEWENWFADKDVCFAPVLDLHEAFHQPQIAARDMLHRDAEGNLHIGTPIRYRDEPGTLDTTLPALGQHTEAVLRQAGYDDEAVTTVLAGRKA</sequence>
<dbReference type="PANTHER" id="PTHR48228">
    <property type="entry name" value="SUCCINYL-COA--D-CITRAMALATE COA-TRANSFERASE"/>
    <property type="match status" value="1"/>
</dbReference>
<keyword evidence="2" id="KW-1185">Reference proteome</keyword>
<gene>
    <name evidence="1" type="ORF">ACFPP9_01655</name>
</gene>